<dbReference type="EMBL" id="BMIR01000024">
    <property type="protein sequence ID" value="GGE53413.1"/>
    <property type="molecule type" value="Genomic_DNA"/>
</dbReference>
<accession>A0A8J2YMK2</accession>
<dbReference type="AlphaFoldDB" id="A0A8J2YMK2"/>
<dbReference type="RefSeq" id="WP_188697706.1">
    <property type="nucleotide sequence ID" value="NZ_BMIR01000024.1"/>
</dbReference>
<name>A0A8J2YMK2_9BACL</name>
<dbReference type="InterPro" id="IPR029063">
    <property type="entry name" value="SAM-dependent_MTases_sf"/>
</dbReference>
<evidence type="ECO:0000256" key="4">
    <source>
        <dbReference type="ARBA" id="ARBA00022747"/>
    </source>
</evidence>
<evidence type="ECO:0000313" key="8">
    <source>
        <dbReference type="Proteomes" id="UP000628775"/>
    </source>
</evidence>
<gene>
    <name evidence="7" type="ORF">GCM10011391_35370</name>
</gene>
<keyword evidence="4" id="KW-0680">Restriction system</keyword>
<dbReference type="Pfam" id="PF18273">
    <property type="entry name" value="T3RM_EcoP15I_C"/>
    <property type="match status" value="1"/>
</dbReference>
<sequence length="643" mass="74636">MIKETLEKNEYGKLNDKKMNVLKQHFPNCFVGETFDIEKFKNEIKQNIDFSSEGYELNFLGKNYAKYIADSIDTETVLIPNEEHNSKEENKNSSNIYITGDNLDVLKHLRKSYSDQVNLIYVDPNYNTDSDDFVYSDSFSFTKEQLINVLGIEEAEAERILNMTSSNSSSHSAWMTFMYPRLFLGRELLKDDGLIFISIGKEELDNLLKLADDIFGENNRVGIVSRVTKTASNNGTYFAPTVDYVICFAKNIDKVSGFTDIVNEKLYKKIEKSGPRKGERYRDDVALYQASLNDLRPNQKYFIECPDGSKVIPPCSILDEVMREGDGRWRWTKDTYLKNKDLLVFKKSNRSPLLDENGNQAKYNIYTKSYLKDREESGTLPRELWTDFINRKGADLLKKMDIPFDFSKPVELIKYIIDITKTDNDSLILDFFSGSGTTAHAVLEKNAEDGHNRRYIMAQLDEKVKEKSEAKKKGYKTIDEIGRERIIRAAKMIKEKYETEIDYGFKHFTVKQLDENQIDKIKEFDPNLIAADFNVEFDKKTILTTWLNNDGHGLTPSYKEIVFNGYIGYYANNYLYLLDEGLSQEHIDALLSEIVENKEFNPTNIIIYGYNFMEFNILTQLELNLKQLRNEEKNIEVSLIKRY</sequence>
<feature type="domain" description="DNA methylase N-4/N-6" evidence="5">
    <location>
        <begin position="339"/>
        <end position="466"/>
    </location>
</feature>
<dbReference type="Gene3D" id="3.40.50.150">
    <property type="entry name" value="Vaccinia Virus protein VP39"/>
    <property type="match status" value="1"/>
</dbReference>
<keyword evidence="3" id="KW-0949">S-adenosyl-L-methionine</keyword>
<evidence type="ECO:0000259" key="6">
    <source>
        <dbReference type="Pfam" id="PF18273"/>
    </source>
</evidence>
<evidence type="ECO:0008006" key="9">
    <source>
        <dbReference type="Google" id="ProtNLM"/>
    </source>
</evidence>
<keyword evidence="1" id="KW-0489">Methyltransferase</keyword>
<dbReference type="GO" id="GO:0003677">
    <property type="term" value="F:DNA binding"/>
    <property type="evidence" value="ECO:0007669"/>
    <property type="project" value="InterPro"/>
</dbReference>
<dbReference type="InterPro" id="IPR002295">
    <property type="entry name" value="N4/N6-MTase_EcoPI_Mod-like"/>
</dbReference>
<comment type="caution">
    <text evidence="7">The sequence shown here is derived from an EMBL/GenBank/DDBJ whole genome shotgun (WGS) entry which is preliminary data.</text>
</comment>
<proteinExistence type="predicted"/>
<reference evidence="7" key="1">
    <citation type="journal article" date="2014" name="Int. J. Syst. Evol. Microbiol.">
        <title>Complete genome sequence of Corynebacterium casei LMG S-19264T (=DSM 44701T), isolated from a smear-ripened cheese.</title>
        <authorList>
            <consortium name="US DOE Joint Genome Institute (JGI-PGF)"/>
            <person name="Walter F."/>
            <person name="Albersmeier A."/>
            <person name="Kalinowski J."/>
            <person name="Ruckert C."/>
        </authorList>
    </citation>
    <scope>NUCLEOTIDE SEQUENCE</scope>
    <source>
        <strain evidence="7">CGMCC 1.15371</strain>
    </source>
</reference>
<organism evidence="7 8">
    <name type="scientific">Pullulanibacillus camelliae</name>
    <dbReference type="NCBI Taxonomy" id="1707096"/>
    <lineage>
        <taxon>Bacteria</taxon>
        <taxon>Bacillati</taxon>
        <taxon>Bacillota</taxon>
        <taxon>Bacilli</taxon>
        <taxon>Bacillales</taxon>
        <taxon>Sporolactobacillaceae</taxon>
        <taxon>Pullulanibacillus</taxon>
    </lineage>
</organism>
<evidence type="ECO:0000256" key="1">
    <source>
        <dbReference type="ARBA" id="ARBA00022603"/>
    </source>
</evidence>
<reference evidence="7" key="2">
    <citation type="submission" date="2020-09" db="EMBL/GenBank/DDBJ databases">
        <authorList>
            <person name="Sun Q."/>
            <person name="Zhou Y."/>
        </authorList>
    </citation>
    <scope>NUCLEOTIDE SEQUENCE</scope>
    <source>
        <strain evidence="7">CGMCC 1.15371</strain>
    </source>
</reference>
<dbReference type="GO" id="GO:0009307">
    <property type="term" value="P:DNA restriction-modification system"/>
    <property type="evidence" value="ECO:0007669"/>
    <property type="project" value="UniProtKB-KW"/>
</dbReference>
<dbReference type="InterPro" id="IPR041405">
    <property type="entry name" value="T3RM_EcoP15I_C"/>
</dbReference>
<keyword evidence="2" id="KW-0808">Transferase</keyword>
<protein>
    <recommendedName>
        <fullName evidence="9">Site-specific DNA-methyltransferase</fullName>
    </recommendedName>
</protein>
<keyword evidence="8" id="KW-1185">Reference proteome</keyword>
<dbReference type="SUPFAM" id="SSF53335">
    <property type="entry name" value="S-adenosyl-L-methionine-dependent methyltransferases"/>
    <property type="match status" value="1"/>
</dbReference>
<dbReference type="GO" id="GO:0008170">
    <property type="term" value="F:N-methyltransferase activity"/>
    <property type="evidence" value="ECO:0007669"/>
    <property type="project" value="InterPro"/>
</dbReference>
<feature type="domain" description="Type III R-M EcoP15I C-terminal" evidence="6">
    <location>
        <begin position="537"/>
        <end position="634"/>
    </location>
</feature>
<dbReference type="GO" id="GO:0032259">
    <property type="term" value="P:methylation"/>
    <property type="evidence" value="ECO:0007669"/>
    <property type="project" value="UniProtKB-KW"/>
</dbReference>
<evidence type="ECO:0000313" key="7">
    <source>
        <dbReference type="EMBL" id="GGE53413.1"/>
    </source>
</evidence>
<evidence type="ECO:0000256" key="3">
    <source>
        <dbReference type="ARBA" id="ARBA00022691"/>
    </source>
</evidence>
<evidence type="ECO:0000259" key="5">
    <source>
        <dbReference type="Pfam" id="PF01555"/>
    </source>
</evidence>
<dbReference type="PIRSF" id="PIRSF015855">
    <property type="entry name" value="TypeIII_Mtase_mKpnI"/>
    <property type="match status" value="1"/>
</dbReference>
<dbReference type="Proteomes" id="UP000628775">
    <property type="component" value="Unassembled WGS sequence"/>
</dbReference>
<dbReference type="PRINTS" id="PR00506">
    <property type="entry name" value="D21N6MTFRASE"/>
</dbReference>
<evidence type="ECO:0000256" key="2">
    <source>
        <dbReference type="ARBA" id="ARBA00022679"/>
    </source>
</evidence>
<dbReference type="Pfam" id="PF01555">
    <property type="entry name" value="N6_N4_Mtase"/>
    <property type="match status" value="2"/>
</dbReference>
<dbReference type="InterPro" id="IPR002941">
    <property type="entry name" value="DNA_methylase_N4/N6"/>
</dbReference>
<feature type="domain" description="DNA methylase N-4/N-6" evidence="5">
    <location>
        <begin position="117"/>
        <end position="270"/>
    </location>
</feature>